<dbReference type="Gene3D" id="2.60.120.620">
    <property type="entry name" value="q2cbj1_9rhob like domain"/>
    <property type="match status" value="1"/>
</dbReference>
<evidence type="ECO:0000256" key="2">
    <source>
        <dbReference type="ARBA" id="ARBA00022723"/>
    </source>
</evidence>
<dbReference type="PANTHER" id="PTHR12907:SF26">
    <property type="entry name" value="HIF PROLYL HYDROXYLASE, ISOFORM C"/>
    <property type="match status" value="1"/>
</dbReference>
<dbReference type="InterPro" id="IPR044862">
    <property type="entry name" value="Pro_4_hyd_alph_FE2OG_OXY"/>
</dbReference>
<evidence type="ECO:0000256" key="1">
    <source>
        <dbReference type="ARBA" id="ARBA00001961"/>
    </source>
</evidence>
<reference evidence="8" key="1">
    <citation type="submission" date="2021-12" db="EMBL/GenBank/DDBJ databases">
        <title>Prjna785345.</title>
        <authorList>
            <person name="Rujirawat T."/>
            <person name="Krajaejun T."/>
        </authorList>
    </citation>
    <scope>NUCLEOTIDE SEQUENCE</scope>
    <source>
        <strain evidence="8">Pi057C3</strain>
    </source>
</reference>
<comment type="cofactor">
    <cofactor evidence="1">
        <name>L-ascorbate</name>
        <dbReference type="ChEBI" id="CHEBI:38290"/>
    </cofactor>
</comment>
<evidence type="ECO:0000256" key="4">
    <source>
        <dbReference type="ARBA" id="ARBA00022964"/>
    </source>
</evidence>
<keyword evidence="2" id="KW-0479">Metal-binding</keyword>
<dbReference type="PANTHER" id="PTHR12907">
    <property type="entry name" value="EGL NINE HOMOLOG-RELATED"/>
    <property type="match status" value="1"/>
</dbReference>
<dbReference type="Pfam" id="PF13640">
    <property type="entry name" value="2OG-FeII_Oxy_3"/>
    <property type="match status" value="1"/>
</dbReference>
<evidence type="ECO:0000259" key="7">
    <source>
        <dbReference type="PROSITE" id="PS51471"/>
    </source>
</evidence>
<keyword evidence="3" id="KW-0847">Vitamin C</keyword>
<dbReference type="GO" id="GO:0031418">
    <property type="term" value="F:L-ascorbic acid binding"/>
    <property type="evidence" value="ECO:0007669"/>
    <property type="project" value="UniProtKB-KW"/>
</dbReference>
<protein>
    <recommendedName>
        <fullName evidence="7">Fe2OG dioxygenase domain-containing protein</fullName>
    </recommendedName>
</protein>
<keyword evidence="9" id="KW-1185">Reference proteome</keyword>
<dbReference type="SMART" id="SM00702">
    <property type="entry name" value="P4Hc"/>
    <property type="match status" value="1"/>
</dbReference>
<evidence type="ECO:0000256" key="6">
    <source>
        <dbReference type="ARBA" id="ARBA00023004"/>
    </source>
</evidence>
<keyword evidence="5" id="KW-0560">Oxidoreductase</keyword>
<evidence type="ECO:0000313" key="9">
    <source>
        <dbReference type="Proteomes" id="UP001209570"/>
    </source>
</evidence>
<evidence type="ECO:0000256" key="5">
    <source>
        <dbReference type="ARBA" id="ARBA00023002"/>
    </source>
</evidence>
<feature type="domain" description="Fe2OG dioxygenase" evidence="7">
    <location>
        <begin position="135"/>
        <end position="232"/>
    </location>
</feature>
<dbReference type="GO" id="GO:0008198">
    <property type="term" value="F:ferrous iron binding"/>
    <property type="evidence" value="ECO:0007669"/>
    <property type="project" value="TreeGrafter"/>
</dbReference>
<dbReference type="GO" id="GO:0031543">
    <property type="term" value="F:peptidyl-proline dioxygenase activity"/>
    <property type="evidence" value="ECO:0007669"/>
    <property type="project" value="TreeGrafter"/>
</dbReference>
<dbReference type="InterPro" id="IPR005123">
    <property type="entry name" value="Oxoglu/Fe-dep_dioxygenase_dom"/>
</dbReference>
<dbReference type="Proteomes" id="UP001209570">
    <property type="component" value="Unassembled WGS sequence"/>
</dbReference>
<organism evidence="8 9">
    <name type="scientific">Pythium insidiosum</name>
    <name type="common">Pythiosis disease agent</name>
    <dbReference type="NCBI Taxonomy" id="114742"/>
    <lineage>
        <taxon>Eukaryota</taxon>
        <taxon>Sar</taxon>
        <taxon>Stramenopiles</taxon>
        <taxon>Oomycota</taxon>
        <taxon>Peronosporomycetes</taxon>
        <taxon>Pythiales</taxon>
        <taxon>Pythiaceae</taxon>
        <taxon>Pythium</taxon>
    </lineage>
</organism>
<keyword evidence="4" id="KW-0223">Dioxygenase</keyword>
<sequence>MSTTPSFSGQYSEPFTRDPARLQQKITAQVCAELRENGYVVVDDCFGHGWANALLDEMKWLHANELFAPNKTQFALTQHGTTRAVQFVKPNIYEVDLHDASLRRRVPELDALFHSTALLEALAVHFPDYELQMGTSGRTLKLQRNAGSGGCFPCHYDNPGAPNKRKLTCLLYLNDAWKEGDGGEVQLLPFLRAPVTVAPKMDRLVIFMSDWMLHRVLPSNAERYCLTIWIDGAHVNRPEDSQLRVTPNDLADWLGFLERLRTSPVQRLLSRGVYEDEYAESLAQCMQNAKEGFVEMLQSHETHLASLRRNVPLYNLIQRLRASRELCTDAPLYIN</sequence>
<dbReference type="InterPro" id="IPR006620">
    <property type="entry name" value="Pro_4_hyd_alph"/>
</dbReference>
<proteinExistence type="predicted"/>
<comment type="caution">
    <text evidence="8">The sequence shown here is derived from an EMBL/GenBank/DDBJ whole genome shotgun (WGS) entry which is preliminary data.</text>
</comment>
<accession>A0AAD5LIP0</accession>
<gene>
    <name evidence="8" type="ORF">P43SY_000430</name>
</gene>
<dbReference type="PROSITE" id="PS51471">
    <property type="entry name" value="FE2OG_OXY"/>
    <property type="match status" value="1"/>
</dbReference>
<dbReference type="InterPro" id="IPR051559">
    <property type="entry name" value="HIF_prolyl_hydroxylases"/>
</dbReference>
<keyword evidence="6" id="KW-0408">Iron</keyword>
<dbReference type="SUPFAM" id="SSF51197">
    <property type="entry name" value="Clavaminate synthase-like"/>
    <property type="match status" value="1"/>
</dbReference>
<dbReference type="AlphaFoldDB" id="A0AAD5LIP0"/>
<dbReference type="EMBL" id="JAKCXM010000169">
    <property type="protein sequence ID" value="KAJ0399862.1"/>
    <property type="molecule type" value="Genomic_DNA"/>
</dbReference>
<evidence type="ECO:0000313" key="8">
    <source>
        <dbReference type="EMBL" id="KAJ0399862.1"/>
    </source>
</evidence>
<name>A0AAD5LIP0_PYTIN</name>
<dbReference type="GO" id="GO:0071456">
    <property type="term" value="P:cellular response to hypoxia"/>
    <property type="evidence" value="ECO:0007669"/>
    <property type="project" value="TreeGrafter"/>
</dbReference>
<evidence type="ECO:0000256" key="3">
    <source>
        <dbReference type="ARBA" id="ARBA00022896"/>
    </source>
</evidence>